<keyword evidence="1" id="KW-1133">Transmembrane helix</keyword>
<keyword evidence="1" id="KW-0812">Transmembrane</keyword>
<evidence type="ECO:0000313" key="2">
    <source>
        <dbReference type="EMBL" id="QHT10520.1"/>
    </source>
</evidence>
<protein>
    <submittedName>
        <fullName evidence="2">Uncharacterized protein</fullName>
    </submittedName>
</protein>
<dbReference type="EMBL" id="MN739521">
    <property type="protein sequence ID" value="QHT10520.1"/>
    <property type="molecule type" value="Genomic_DNA"/>
</dbReference>
<dbReference type="AlphaFoldDB" id="A0A6C0D2N3"/>
<name>A0A6C0D2N3_9ZZZZ</name>
<reference evidence="2" key="1">
    <citation type="journal article" date="2020" name="Nature">
        <title>Giant virus diversity and host interactions through global metagenomics.</title>
        <authorList>
            <person name="Schulz F."/>
            <person name="Roux S."/>
            <person name="Paez-Espino D."/>
            <person name="Jungbluth S."/>
            <person name="Walsh D.A."/>
            <person name="Denef V.J."/>
            <person name="McMahon K.D."/>
            <person name="Konstantinidis K.T."/>
            <person name="Eloe-Fadrosh E.A."/>
            <person name="Kyrpides N.C."/>
            <person name="Woyke T."/>
        </authorList>
    </citation>
    <scope>NUCLEOTIDE SEQUENCE</scope>
    <source>
        <strain evidence="2">GVMAG-M-3300023174-107</strain>
    </source>
</reference>
<organism evidence="2">
    <name type="scientific">viral metagenome</name>
    <dbReference type="NCBI Taxonomy" id="1070528"/>
    <lineage>
        <taxon>unclassified sequences</taxon>
        <taxon>metagenomes</taxon>
        <taxon>organismal metagenomes</taxon>
    </lineage>
</organism>
<keyword evidence="1" id="KW-0472">Membrane</keyword>
<proteinExistence type="predicted"/>
<evidence type="ECO:0000256" key="1">
    <source>
        <dbReference type="SAM" id="Phobius"/>
    </source>
</evidence>
<sequence length="110" mass="13340">MNMFDDPYDCLKINKTYNFKHIHVPRLLHAIYTSCDRCNFRLTPQEYIHKDMYELFFNQKMCFECIQDKKIKFYHTSGETVVLMCILLAIIRFDILIAIMSYNFYISINE</sequence>
<feature type="transmembrane region" description="Helical" evidence="1">
    <location>
        <begin position="81"/>
        <end position="105"/>
    </location>
</feature>
<accession>A0A6C0D2N3</accession>